<gene>
    <name evidence="6" type="ORF">JIN87_03245</name>
</gene>
<sequence length="490" mass="55546">MSTGITGFGILFSFASLAVLCAFSQIVGASESKTSKRPNILLLLADDLGYGELGSYGQKDIRTPRLDALAKGGLRFTDFYSGTAVCSPSRASLLTGKDSGNATIRGNKGYLGDYKWDRVPLFKDETTIAQMLSDSGYETAFIGKWHLGDPNDLDTWAFARGFDFAVQPQWSSLFEGETYDEDVHYFGNKERSLTYDAEENDCIDSFRTDIILDYFEDRSWEKPLFLFMSYRTPHTREKYIRDREMYADRDWEETERRHAARITMLDTQVGRLLDDLRERGELENTLVLFTSDNGPHSEGEHDYRFFNSSGGLKGYKRDLYEGGIRVPMIAYWEGRIEGGGTTNHQAAFCDIAPTLAEVGLAESGADMRGLSFLPELLGQEQDEPDYLYWELQLDGWARVMPDGGFRQAIRVGDWKGVRYGASSPLELYNLTEDPGERRDLAALYPEIATDLIRLMHKARSENELFPYGGVPQGFRARDRWEAENNEKKNS</sequence>
<reference evidence="6" key="1">
    <citation type="submission" date="2021-01" db="EMBL/GenBank/DDBJ databases">
        <title>Modified the classification status of verrucomicrobia.</title>
        <authorList>
            <person name="Feng X."/>
        </authorList>
    </citation>
    <scope>NUCLEOTIDE SEQUENCE</scope>
    <source>
        <strain evidence="6">KCTC 13126</strain>
    </source>
</reference>
<dbReference type="InterPro" id="IPR017850">
    <property type="entry name" value="Alkaline_phosphatase_core_sf"/>
</dbReference>
<keyword evidence="2" id="KW-0479">Metal-binding</keyword>
<keyword evidence="7" id="KW-1185">Reference proteome</keyword>
<dbReference type="Gene3D" id="3.40.720.10">
    <property type="entry name" value="Alkaline Phosphatase, subunit A"/>
    <property type="match status" value="1"/>
</dbReference>
<evidence type="ECO:0000259" key="5">
    <source>
        <dbReference type="Pfam" id="PF00884"/>
    </source>
</evidence>
<evidence type="ECO:0000256" key="3">
    <source>
        <dbReference type="ARBA" id="ARBA00022801"/>
    </source>
</evidence>
<dbReference type="InterPro" id="IPR000917">
    <property type="entry name" value="Sulfatase_N"/>
</dbReference>
<evidence type="ECO:0000256" key="2">
    <source>
        <dbReference type="ARBA" id="ARBA00022723"/>
    </source>
</evidence>
<evidence type="ECO:0000313" key="6">
    <source>
        <dbReference type="EMBL" id="MBK1875867.1"/>
    </source>
</evidence>
<dbReference type="InterPro" id="IPR050738">
    <property type="entry name" value="Sulfatase"/>
</dbReference>
<dbReference type="Pfam" id="PF00884">
    <property type="entry name" value="Sulfatase"/>
    <property type="match status" value="1"/>
</dbReference>
<evidence type="ECO:0000313" key="7">
    <source>
        <dbReference type="Proteomes" id="UP000617628"/>
    </source>
</evidence>
<dbReference type="Gene3D" id="3.30.1120.10">
    <property type="match status" value="1"/>
</dbReference>
<comment type="caution">
    <text evidence="6">The sequence shown here is derived from an EMBL/GenBank/DDBJ whole genome shotgun (WGS) entry which is preliminary data.</text>
</comment>
<dbReference type="Proteomes" id="UP000617628">
    <property type="component" value="Unassembled WGS sequence"/>
</dbReference>
<keyword evidence="4" id="KW-0106">Calcium</keyword>
<organism evidence="6 7">
    <name type="scientific">Pelagicoccus mobilis</name>
    <dbReference type="NCBI Taxonomy" id="415221"/>
    <lineage>
        <taxon>Bacteria</taxon>
        <taxon>Pseudomonadati</taxon>
        <taxon>Verrucomicrobiota</taxon>
        <taxon>Opitutia</taxon>
        <taxon>Puniceicoccales</taxon>
        <taxon>Pelagicoccaceae</taxon>
        <taxon>Pelagicoccus</taxon>
    </lineage>
</organism>
<dbReference type="EMBL" id="JAENIL010000004">
    <property type="protein sequence ID" value="MBK1875867.1"/>
    <property type="molecule type" value="Genomic_DNA"/>
</dbReference>
<dbReference type="RefSeq" id="WP_200354082.1">
    <property type="nucleotide sequence ID" value="NZ_JAENIL010000004.1"/>
</dbReference>
<dbReference type="GO" id="GO:0004065">
    <property type="term" value="F:arylsulfatase activity"/>
    <property type="evidence" value="ECO:0007669"/>
    <property type="project" value="TreeGrafter"/>
</dbReference>
<dbReference type="GO" id="GO:0046872">
    <property type="term" value="F:metal ion binding"/>
    <property type="evidence" value="ECO:0007669"/>
    <property type="project" value="UniProtKB-KW"/>
</dbReference>
<keyword evidence="3 6" id="KW-0378">Hydrolase</keyword>
<name>A0A934RS46_9BACT</name>
<dbReference type="PANTHER" id="PTHR42693:SF53">
    <property type="entry name" value="ENDO-4-O-SULFATASE"/>
    <property type="match status" value="1"/>
</dbReference>
<feature type="domain" description="Sulfatase N-terminal" evidence="5">
    <location>
        <begin position="38"/>
        <end position="357"/>
    </location>
</feature>
<proteinExistence type="inferred from homology"/>
<dbReference type="PROSITE" id="PS00523">
    <property type="entry name" value="SULFATASE_1"/>
    <property type="match status" value="1"/>
</dbReference>
<dbReference type="InterPro" id="IPR024607">
    <property type="entry name" value="Sulfatase_CS"/>
</dbReference>
<dbReference type="PANTHER" id="PTHR42693">
    <property type="entry name" value="ARYLSULFATASE FAMILY MEMBER"/>
    <property type="match status" value="1"/>
</dbReference>
<dbReference type="SUPFAM" id="SSF53649">
    <property type="entry name" value="Alkaline phosphatase-like"/>
    <property type="match status" value="1"/>
</dbReference>
<dbReference type="PROSITE" id="PS00149">
    <property type="entry name" value="SULFATASE_2"/>
    <property type="match status" value="1"/>
</dbReference>
<comment type="similarity">
    <text evidence="1">Belongs to the sulfatase family.</text>
</comment>
<evidence type="ECO:0000256" key="4">
    <source>
        <dbReference type="ARBA" id="ARBA00022837"/>
    </source>
</evidence>
<evidence type="ECO:0000256" key="1">
    <source>
        <dbReference type="ARBA" id="ARBA00008779"/>
    </source>
</evidence>
<dbReference type="AlphaFoldDB" id="A0A934RS46"/>
<accession>A0A934RS46</accession>
<protein>
    <submittedName>
        <fullName evidence="6">Sulfatase-like hydrolase/transferase</fullName>
    </submittedName>
</protein>